<accession>A0A139SL81</accession>
<feature type="transmembrane region" description="Helical" evidence="1">
    <location>
        <begin position="12"/>
        <end position="29"/>
    </location>
</feature>
<organism evidence="2 3">
    <name type="scientific">Cephaloticoccus capnophilus</name>
    <dbReference type="NCBI Taxonomy" id="1548208"/>
    <lineage>
        <taxon>Bacteria</taxon>
        <taxon>Pseudomonadati</taxon>
        <taxon>Verrucomicrobiota</taxon>
        <taxon>Opitutia</taxon>
        <taxon>Opitutales</taxon>
        <taxon>Opitutaceae</taxon>
        <taxon>Cephaloticoccus</taxon>
    </lineage>
</organism>
<evidence type="ECO:0000313" key="2">
    <source>
        <dbReference type="EMBL" id="KXU35319.1"/>
    </source>
</evidence>
<keyword evidence="1" id="KW-1133">Transmembrane helix</keyword>
<dbReference type="STRING" id="1548208.AXK12_05585"/>
<dbReference type="AlphaFoldDB" id="A0A139SL81"/>
<keyword evidence="1" id="KW-0812">Transmembrane</keyword>
<proteinExistence type="predicted"/>
<keyword evidence="3" id="KW-1185">Reference proteome</keyword>
<name>A0A139SL81_9BACT</name>
<evidence type="ECO:0000256" key="1">
    <source>
        <dbReference type="SAM" id="Phobius"/>
    </source>
</evidence>
<gene>
    <name evidence="2" type="ORF">AXK12_05585</name>
</gene>
<dbReference type="EMBL" id="LSZP01000043">
    <property type="protein sequence ID" value="KXU35319.1"/>
    <property type="molecule type" value="Genomic_DNA"/>
</dbReference>
<comment type="caution">
    <text evidence="2">The sequence shown here is derived from an EMBL/GenBank/DDBJ whole genome shotgun (WGS) entry which is preliminary data.</text>
</comment>
<feature type="transmembrane region" description="Helical" evidence="1">
    <location>
        <begin position="55"/>
        <end position="76"/>
    </location>
</feature>
<keyword evidence="1" id="KW-0472">Membrane</keyword>
<dbReference type="Proteomes" id="UP000071392">
    <property type="component" value="Unassembled WGS sequence"/>
</dbReference>
<evidence type="ECO:0008006" key="4">
    <source>
        <dbReference type="Google" id="ProtNLM"/>
    </source>
</evidence>
<protein>
    <recommendedName>
        <fullName evidence="4">Aerotolerance regulator N-terminal domain-containing protein</fullName>
    </recommendedName>
</protein>
<dbReference type="RefSeq" id="WP_068712104.1">
    <property type="nucleotide sequence ID" value="NZ_LSZP01000043.1"/>
</dbReference>
<sequence>MMIVQSLHNPILGGGILLIAVSLYLQLTLQRRLDRLETRFKDNRLNSEQLDRWTFWARWLPVIFTVLGVVLLIWGFNEALEAAEAAELQGANSR</sequence>
<evidence type="ECO:0000313" key="3">
    <source>
        <dbReference type="Proteomes" id="UP000071392"/>
    </source>
</evidence>
<reference evidence="2 3" key="1">
    <citation type="submission" date="2016-02" db="EMBL/GenBank/DDBJ databases">
        <authorList>
            <person name="Wen L."/>
            <person name="He K."/>
            <person name="Yang H."/>
        </authorList>
    </citation>
    <scope>NUCLEOTIDE SEQUENCE [LARGE SCALE GENOMIC DNA]</scope>
    <source>
        <strain evidence="2 3">CV41</strain>
    </source>
</reference>